<evidence type="ECO:0000313" key="1">
    <source>
        <dbReference type="EMBL" id="GAI51347.1"/>
    </source>
</evidence>
<comment type="caution">
    <text evidence="1">The sequence shown here is derived from an EMBL/GenBank/DDBJ whole genome shotgun (WGS) entry which is preliminary data.</text>
</comment>
<protein>
    <submittedName>
        <fullName evidence="1">Uncharacterized protein</fullName>
    </submittedName>
</protein>
<accession>X1P4U4</accession>
<organism evidence="1">
    <name type="scientific">marine sediment metagenome</name>
    <dbReference type="NCBI Taxonomy" id="412755"/>
    <lineage>
        <taxon>unclassified sequences</taxon>
        <taxon>metagenomes</taxon>
        <taxon>ecological metagenomes</taxon>
    </lineage>
</organism>
<sequence>MPVTIIGALEAIGKILGLVALFKGPGKIGNEAEVAAVIQAMQDEVGLTEDVKWAWAYYDRRYPELGLGNTWKGYCHYAGHHIQFWEDPSHWKKCAERMLERIQYHLNKAVSV</sequence>
<reference evidence="1" key="1">
    <citation type="journal article" date="2014" name="Front. Microbiol.">
        <title>High frequency of phylogenetically diverse reductive dehalogenase-homologous genes in deep subseafloor sedimentary metagenomes.</title>
        <authorList>
            <person name="Kawai M."/>
            <person name="Futagami T."/>
            <person name="Toyoda A."/>
            <person name="Takaki Y."/>
            <person name="Nishi S."/>
            <person name="Hori S."/>
            <person name="Arai W."/>
            <person name="Tsubouchi T."/>
            <person name="Morono Y."/>
            <person name="Uchiyama I."/>
            <person name="Ito T."/>
            <person name="Fujiyama A."/>
            <person name="Inagaki F."/>
            <person name="Takami H."/>
        </authorList>
    </citation>
    <scope>NUCLEOTIDE SEQUENCE</scope>
    <source>
        <strain evidence="1">Expedition CK06-06</strain>
    </source>
</reference>
<dbReference type="EMBL" id="BARV01038826">
    <property type="protein sequence ID" value="GAI51347.1"/>
    <property type="molecule type" value="Genomic_DNA"/>
</dbReference>
<proteinExistence type="predicted"/>
<gene>
    <name evidence="1" type="ORF">S06H3_59698</name>
</gene>
<feature type="non-terminal residue" evidence="1">
    <location>
        <position position="112"/>
    </location>
</feature>
<dbReference type="AlphaFoldDB" id="X1P4U4"/>
<name>X1P4U4_9ZZZZ</name>